<feature type="transmembrane region" description="Helical" evidence="1">
    <location>
        <begin position="174"/>
        <end position="195"/>
    </location>
</feature>
<evidence type="ECO:0000313" key="3">
    <source>
        <dbReference type="Proteomes" id="UP000177258"/>
    </source>
</evidence>
<feature type="transmembrane region" description="Helical" evidence="1">
    <location>
        <begin position="337"/>
        <end position="355"/>
    </location>
</feature>
<protein>
    <submittedName>
        <fullName evidence="2">Uncharacterized protein</fullName>
    </submittedName>
</protein>
<accession>A0A1F5JYA5</accession>
<dbReference type="Proteomes" id="UP000177258">
    <property type="component" value="Unassembled WGS sequence"/>
</dbReference>
<keyword evidence="1" id="KW-0812">Transmembrane</keyword>
<feature type="transmembrane region" description="Helical" evidence="1">
    <location>
        <begin position="6"/>
        <end position="24"/>
    </location>
</feature>
<keyword evidence="1" id="KW-1133">Transmembrane helix</keyword>
<dbReference type="EMBL" id="MFDB01000008">
    <property type="protein sequence ID" value="OGE33596.1"/>
    <property type="molecule type" value="Genomic_DNA"/>
</dbReference>
<feature type="transmembrane region" description="Helical" evidence="1">
    <location>
        <begin position="445"/>
        <end position="464"/>
    </location>
</feature>
<feature type="transmembrane region" description="Helical" evidence="1">
    <location>
        <begin position="476"/>
        <end position="496"/>
    </location>
</feature>
<feature type="transmembrane region" description="Helical" evidence="1">
    <location>
        <begin position="410"/>
        <end position="433"/>
    </location>
</feature>
<organism evidence="2 3">
    <name type="scientific">Candidatus Daviesbacteria bacterium RIFCSPHIGHO2_02_FULL_41_10</name>
    <dbReference type="NCBI Taxonomy" id="1797774"/>
    <lineage>
        <taxon>Bacteria</taxon>
        <taxon>Candidatus Daviesiibacteriota</taxon>
    </lineage>
</organism>
<sequence>MEVLIYLKIISFVLILSVCGLIIVRRICDDVRIQILLPTAVIAGIALYIFLLNFIAFIIKGPLGFYVAFAIEILLTYFLKLKIKPKEILFPQKKEKAIWTISLLVWLIFLFSISATGSATSADWMHNSYFASLLLRGDFPIHNPFQPDRLSSYHIGVPIILGALRLFTNGVDTFLGSTLALISLFTMSQIFQWFLKVKNSTFNLILLVFIPLTAIVSLGNIMIVWPDQFSFPQINNGIISWFHNLPTLASTYNAYGAPATLDSLTLFLHRMLALSIFAALIPIIVFPNKLRIFLSSFIVVVLLAALALADESVFVVTAPAIFLILFFTLFKKNIRIWILFCLITLGVTIFQGGLLNEVIFKSDATIAKTLIFPNDTKGASAQFEKYRSYRLKAQSSKMIPDKPEYSPFRWFHFGAIWQVSALLVICFTSTLIFGKKFADKTPLHLMWLFCLSGIASLIAFHGIVPEGWTHINGNRFLSLSYQLSGIGIIILIILGWRSLKGGNSLSRYLSIIIKFLIVWVVISSTLPAIAVLFPRGKQNWFKEVINSPKPEYVWIKDNLKVDTRILPFMETFPTAGPILGMVTHVGIFTPVWYDKPEVQGFDVSPPYLDLFFTQNPEILETLKVEYIMTNKLYRAILPTKRLDDLLNIKYFKTVYSDKEGDVIISKILPEYFLKAENYKGTFYELSKILPLKGTFFIEQPPEILETFWRPSFLTLQMKDYKMYYSLEFIPIYNFIINVHLKFNGESNDEYDYLVLGPKTDPQSKVQNKTELFWSQIGGYVNIWKVN</sequence>
<feature type="transmembrane region" description="Helical" evidence="1">
    <location>
        <begin position="508"/>
        <end position="533"/>
    </location>
</feature>
<feature type="transmembrane region" description="Helical" evidence="1">
    <location>
        <begin position="63"/>
        <end position="79"/>
    </location>
</feature>
<feature type="transmembrane region" description="Helical" evidence="1">
    <location>
        <begin position="202"/>
        <end position="225"/>
    </location>
</feature>
<comment type="caution">
    <text evidence="2">The sequence shown here is derived from an EMBL/GenBank/DDBJ whole genome shotgun (WGS) entry which is preliminary data.</text>
</comment>
<gene>
    <name evidence="2" type="ORF">A3D83_01335</name>
</gene>
<feature type="transmembrane region" description="Helical" evidence="1">
    <location>
        <begin position="267"/>
        <end position="285"/>
    </location>
</feature>
<keyword evidence="1" id="KW-0472">Membrane</keyword>
<feature type="transmembrane region" description="Helical" evidence="1">
    <location>
        <begin position="292"/>
        <end position="308"/>
    </location>
</feature>
<name>A0A1F5JYA5_9BACT</name>
<proteinExistence type="predicted"/>
<feature type="transmembrane region" description="Helical" evidence="1">
    <location>
        <begin position="36"/>
        <end position="57"/>
    </location>
</feature>
<feature type="transmembrane region" description="Helical" evidence="1">
    <location>
        <begin position="99"/>
        <end position="119"/>
    </location>
</feature>
<evidence type="ECO:0000256" key="1">
    <source>
        <dbReference type="SAM" id="Phobius"/>
    </source>
</evidence>
<feature type="transmembrane region" description="Helical" evidence="1">
    <location>
        <begin position="314"/>
        <end position="330"/>
    </location>
</feature>
<dbReference type="AlphaFoldDB" id="A0A1F5JYA5"/>
<evidence type="ECO:0000313" key="2">
    <source>
        <dbReference type="EMBL" id="OGE33596.1"/>
    </source>
</evidence>
<reference evidence="2 3" key="1">
    <citation type="journal article" date="2016" name="Nat. Commun.">
        <title>Thousands of microbial genomes shed light on interconnected biogeochemical processes in an aquifer system.</title>
        <authorList>
            <person name="Anantharaman K."/>
            <person name="Brown C.T."/>
            <person name="Hug L.A."/>
            <person name="Sharon I."/>
            <person name="Castelle C.J."/>
            <person name="Probst A.J."/>
            <person name="Thomas B.C."/>
            <person name="Singh A."/>
            <person name="Wilkins M.J."/>
            <person name="Karaoz U."/>
            <person name="Brodie E.L."/>
            <person name="Williams K.H."/>
            <person name="Hubbard S.S."/>
            <person name="Banfield J.F."/>
        </authorList>
    </citation>
    <scope>NUCLEOTIDE SEQUENCE [LARGE SCALE GENOMIC DNA]</scope>
</reference>